<name>A0A7C4ATC8_9BACT</name>
<protein>
    <recommendedName>
        <fullName evidence="2">Peptidase M28 domain-containing protein</fullName>
    </recommendedName>
</protein>
<evidence type="ECO:0000313" key="1">
    <source>
        <dbReference type="EMBL" id="HGH62208.1"/>
    </source>
</evidence>
<dbReference type="AlphaFoldDB" id="A0A7C4ATC8"/>
<sequence length="258" mass="29681">MKRYKNTYHIDVLKSFLEIPLGSADGVFKRFLEIPGALHRSDPGDSLKRFLYIRGHRDNKVLLVAHADTYWDQKYGFKPGRTNPISIEDGYIRGGNDEFGLGADDRAGCAILWLLKDLGHSLLITNGEEHGQKGAHWLMDDEHNRAIADEINRDHQFVIEFDRCNGRDFKCYEVGTEEFRSYVAKKTGYTEPDRKSCTDITILCRQIAGVNLSVGYYDEHKHNESLNIAEWKNTLHLVEEWLSEPNLNKFALPPREQV</sequence>
<evidence type="ECO:0008006" key="2">
    <source>
        <dbReference type="Google" id="ProtNLM"/>
    </source>
</evidence>
<dbReference type="EMBL" id="DTGT01000423">
    <property type="protein sequence ID" value="HGH62208.1"/>
    <property type="molecule type" value="Genomic_DNA"/>
</dbReference>
<proteinExistence type="predicted"/>
<organism evidence="1">
    <name type="scientific">Desulfomonile tiedjei</name>
    <dbReference type="NCBI Taxonomy" id="2358"/>
    <lineage>
        <taxon>Bacteria</taxon>
        <taxon>Pseudomonadati</taxon>
        <taxon>Thermodesulfobacteriota</taxon>
        <taxon>Desulfomonilia</taxon>
        <taxon>Desulfomonilales</taxon>
        <taxon>Desulfomonilaceae</taxon>
        <taxon>Desulfomonile</taxon>
    </lineage>
</organism>
<accession>A0A7C4ATC8</accession>
<comment type="caution">
    <text evidence="1">The sequence shown here is derived from an EMBL/GenBank/DDBJ whole genome shotgun (WGS) entry which is preliminary data.</text>
</comment>
<reference evidence="1" key="1">
    <citation type="journal article" date="2020" name="mSystems">
        <title>Genome- and Community-Level Interaction Insights into Carbon Utilization and Element Cycling Functions of Hydrothermarchaeota in Hydrothermal Sediment.</title>
        <authorList>
            <person name="Zhou Z."/>
            <person name="Liu Y."/>
            <person name="Xu W."/>
            <person name="Pan J."/>
            <person name="Luo Z.H."/>
            <person name="Li M."/>
        </authorList>
    </citation>
    <scope>NUCLEOTIDE SEQUENCE [LARGE SCALE GENOMIC DNA]</scope>
    <source>
        <strain evidence="1">SpSt-769</strain>
    </source>
</reference>
<dbReference type="SUPFAM" id="SSF53187">
    <property type="entry name" value="Zn-dependent exopeptidases"/>
    <property type="match status" value="1"/>
</dbReference>
<dbReference type="Gene3D" id="3.40.630.10">
    <property type="entry name" value="Zn peptidases"/>
    <property type="match status" value="1"/>
</dbReference>
<gene>
    <name evidence="1" type="ORF">ENV54_13025</name>
</gene>